<evidence type="ECO:0000256" key="5">
    <source>
        <dbReference type="SAM" id="MobiDB-lite"/>
    </source>
</evidence>
<reference evidence="11" key="1">
    <citation type="submission" date="2017-02" db="UniProtKB">
        <authorList>
            <consortium name="WormBaseParasite"/>
        </authorList>
    </citation>
    <scope>IDENTIFICATION</scope>
</reference>
<feature type="transmembrane region" description="Helical" evidence="6">
    <location>
        <begin position="191"/>
        <end position="212"/>
    </location>
</feature>
<dbReference type="WBParaSite" id="DME_0000223001-mRNA-1">
    <property type="protein sequence ID" value="DME_0000223001-mRNA-1"/>
    <property type="gene ID" value="DME_0000223001"/>
</dbReference>
<dbReference type="InterPro" id="IPR005828">
    <property type="entry name" value="MFS_sugar_transport-like"/>
</dbReference>
<keyword evidence="3 6" id="KW-1133">Transmembrane helix</keyword>
<feature type="transmembrane region" description="Helical" evidence="6">
    <location>
        <begin position="20"/>
        <end position="45"/>
    </location>
</feature>
<dbReference type="AlphaFoldDB" id="A0A0N4U5T3"/>
<dbReference type="Gene3D" id="1.20.1250.20">
    <property type="entry name" value="MFS general substrate transporter like domains"/>
    <property type="match status" value="1"/>
</dbReference>
<organism evidence="9 11">
    <name type="scientific">Dracunculus medinensis</name>
    <name type="common">Guinea worm</name>
    <dbReference type="NCBI Taxonomy" id="318479"/>
    <lineage>
        <taxon>Eukaryota</taxon>
        <taxon>Metazoa</taxon>
        <taxon>Ecdysozoa</taxon>
        <taxon>Nematoda</taxon>
        <taxon>Chromadorea</taxon>
        <taxon>Rhabditida</taxon>
        <taxon>Spirurina</taxon>
        <taxon>Dracunculoidea</taxon>
        <taxon>Dracunculidae</taxon>
        <taxon>Dracunculus</taxon>
    </lineage>
</organism>
<keyword evidence="4 6" id="KW-0472">Membrane</keyword>
<dbReference type="GO" id="GO:0016020">
    <property type="term" value="C:membrane"/>
    <property type="evidence" value="ECO:0007669"/>
    <property type="project" value="UniProtKB-SubCell"/>
</dbReference>
<dbReference type="PROSITE" id="PS50850">
    <property type="entry name" value="MFS"/>
    <property type="match status" value="1"/>
</dbReference>
<reference evidence="8 10" key="2">
    <citation type="submission" date="2018-11" db="EMBL/GenBank/DDBJ databases">
        <authorList>
            <consortium name="Pathogen Informatics"/>
        </authorList>
    </citation>
    <scope>NUCLEOTIDE SEQUENCE [LARGE SCALE GENOMIC DNA]</scope>
</reference>
<dbReference type="OrthoDB" id="3936150at2759"/>
<feature type="transmembrane region" description="Helical" evidence="6">
    <location>
        <begin position="137"/>
        <end position="170"/>
    </location>
</feature>
<evidence type="ECO:0000256" key="4">
    <source>
        <dbReference type="ARBA" id="ARBA00023136"/>
    </source>
</evidence>
<feature type="transmembrane region" description="Helical" evidence="6">
    <location>
        <begin position="372"/>
        <end position="394"/>
    </location>
</feature>
<protein>
    <submittedName>
        <fullName evidence="11">MFS domain-containing protein</fullName>
    </submittedName>
</protein>
<evidence type="ECO:0000313" key="10">
    <source>
        <dbReference type="Proteomes" id="UP000274756"/>
    </source>
</evidence>
<evidence type="ECO:0000256" key="3">
    <source>
        <dbReference type="ARBA" id="ARBA00022989"/>
    </source>
</evidence>
<evidence type="ECO:0000313" key="11">
    <source>
        <dbReference type="WBParaSite" id="DME_0000223001-mRNA-1"/>
    </source>
</evidence>
<dbReference type="InterPro" id="IPR036259">
    <property type="entry name" value="MFS_trans_sf"/>
</dbReference>
<keyword evidence="10" id="KW-1185">Reference proteome</keyword>
<evidence type="ECO:0000313" key="9">
    <source>
        <dbReference type="Proteomes" id="UP000038040"/>
    </source>
</evidence>
<dbReference type="PANTHER" id="PTHR24064">
    <property type="entry name" value="SOLUTE CARRIER FAMILY 22 MEMBER"/>
    <property type="match status" value="1"/>
</dbReference>
<dbReference type="SUPFAM" id="SSF103473">
    <property type="entry name" value="MFS general substrate transporter"/>
    <property type="match status" value="1"/>
</dbReference>
<feature type="transmembrane region" description="Helical" evidence="6">
    <location>
        <begin position="218"/>
        <end position="237"/>
    </location>
</feature>
<dbReference type="Pfam" id="PF00083">
    <property type="entry name" value="Sugar_tr"/>
    <property type="match status" value="1"/>
</dbReference>
<dbReference type="Proteomes" id="UP000274756">
    <property type="component" value="Unassembled WGS sequence"/>
</dbReference>
<dbReference type="Proteomes" id="UP000038040">
    <property type="component" value="Unplaced"/>
</dbReference>
<dbReference type="InterPro" id="IPR020846">
    <property type="entry name" value="MFS_dom"/>
</dbReference>
<dbReference type="STRING" id="318479.A0A0N4U5T3"/>
<feature type="domain" description="Major facilitator superfamily (MFS) profile" evidence="7">
    <location>
        <begin position="40"/>
        <end position="488"/>
    </location>
</feature>
<feature type="region of interest" description="Disordered" evidence="5">
    <location>
        <begin position="491"/>
        <end position="530"/>
    </location>
</feature>
<evidence type="ECO:0000313" key="8">
    <source>
        <dbReference type="EMBL" id="VDN56617.1"/>
    </source>
</evidence>
<feature type="transmembrane region" description="Helical" evidence="6">
    <location>
        <begin position="341"/>
        <end position="360"/>
    </location>
</feature>
<feature type="transmembrane region" description="Helical" evidence="6">
    <location>
        <begin position="464"/>
        <end position="483"/>
    </location>
</feature>
<dbReference type="GO" id="GO:0022857">
    <property type="term" value="F:transmembrane transporter activity"/>
    <property type="evidence" value="ECO:0007669"/>
    <property type="project" value="InterPro"/>
</dbReference>
<proteinExistence type="predicted"/>
<name>A0A0N4U5T3_DRAME</name>
<feature type="transmembrane region" description="Helical" evidence="6">
    <location>
        <begin position="308"/>
        <end position="329"/>
    </location>
</feature>
<evidence type="ECO:0000256" key="6">
    <source>
        <dbReference type="SAM" id="Phobius"/>
    </source>
</evidence>
<sequence length="530" mass="59753">MAKSAKESKKTVGDFNQLGWYTLFVCLLYEFLIISQVSNLIYMVFGGSVANVVSCGEYSFANMTSSEACDAYEKIKSTGCTPKLEGDFQSVNYEFHFFCGNAGKVKMSTSVQMLGIMFGAMTFGQLSDSIGRRKTLIFGSVGLIISGFLSTFAPNIIIFTILRFFVMLFTGGKHSVSYVYMMESLPTKHRMWLVTVITYSPNYVVFTALAYFTGSWRLLSRVIAGLTFLPLIFLLFIQETPRWLVQKEKIDEAREALVTIAKWNGKNTAEHRKAIDDVLNQERERIRQAAGRPKKKYYTYHLFMYRDYAIYTILFSFSLVTTSIITYGLMFNFEKLSGSPFLNTIIIGSLRYTINLVVALIDIKFARVGRRLLHGCAMSFMAFGLGLVFIIMAFDLRMQSVIRMAALSVSAMGSQIYILNAIAPSELFPTAIRNVGMGFVQTFNRIGNVIAPQIFLLGSFWAPLPYFVMALMSLVEVIAYLALIPETKGKPLPDHMPDEGITDAEKQIEQEEDEVSEIPEKKPPFDDIRL</sequence>
<evidence type="ECO:0000256" key="2">
    <source>
        <dbReference type="ARBA" id="ARBA00022692"/>
    </source>
</evidence>
<gene>
    <name evidence="8" type="ORF">DME_LOCUS6590</name>
</gene>
<evidence type="ECO:0000259" key="7">
    <source>
        <dbReference type="PROSITE" id="PS50850"/>
    </source>
</evidence>
<comment type="subcellular location">
    <subcellularLocation>
        <location evidence="1">Membrane</location>
        <topology evidence="1">Multi-pass membrane protein</topology>
    </subcellularLocation>
</comment>
<evidence type="ECO:0000256" key="1">
    <source>
        <dbReference type="ARBA" id="ARBA00004141"/>
    </source>
</evidence>
<dbReference type="EMBL" id="UYYG01001156">
    <property type="protein sequence ID" value="VDN56617.1"/>
    <property type="molecule type" value="Genomic_DNA"/>
</dbReference>
<keyword evidence="2 6" id="KW-0812">Transmembrane</keyword>
<feature type="compositionally biased region" description="Basic and acidic residues" evidence="5">
    <location>
        <begin position="518"/>
        <end position="530"/>
    </location>
</feature>
<feature type="compositionally biased region" description="Basic and acidic residues" evidence="5">
    <location>
        <begin position="491"/>
        <end position="509"/>
    </location>
</feature>
<accession>A0A0N4U5T3</accession>